<dbReference type="AlphaFoldDB" id="A0A3G9JXF9"/>
<dbReference type="PANTHER" id="PTHR33219:SF14">
    <property type="entry name" value="PROTEIN COFACTOR ASSEMBLY OF COMPLEX C SUBUNIT B CCB3, CHLOROPLASTIC-RELATED"/>
    <property type="match status" value="1"/>
</dbReference>
<keyword evidence="4" id="KW-1185">Reference proteome</keyword>
<feature type="transmembrane region" description="Helical" evidence="2">
    <location>
        <begin position="68"/>
        <end position="89"/>
    </location>
</feature>
<dbReference type="RefSeq" id="WP_126421596.1">
    <property type="nucleotide sequence ID" value="NZ_AP019367.1"/>
</dbReference>
<dbReference type="GO" id="GO:0016020">
    <property type="term" value="C:membrane"/>
    <property type="evidence" value="ECO:0007669"/>
    <property type="project" value="InterPro"/>
</dbReference>
<dbReference type="KEGG" id="pcat:Pcatena_06500"/>
<keyword evidence="2" id="KW-0472">Membrane</keyword>
<name>A0A3G9JXF9_9ACTN</name>
<proteinExistence type="inferred from homology"/>
<feature type="transmembrane region" description="Helical" evidence="2">
    <location>
        <begin position="6"/>
        <end position="30"/>
    </location>
</feature>
<keyword evidence="2" id="KW-1133">Transmembrane helix</keyword>
<accession>A0A3G9JXF9</accession>
<reference evidence="4" key="1">
    <citation type="submission" date="2018-11" db="EMBL/GenBank/DDBJ databases">
        <title>Comparative genomics of Parolsenella catena and Libanicoccus massiliensis: Reclassification of Libanicoccus massiliensis as Parolsenella massiliensis comb. nov.</title>
        <authorList>
            <person name="Sakamoto M."/>
            <person name="Ikeyama N."/>
            <person name="Murakami T."/>
            <person name="Mori H."/>
            <person name="Yuki M."/>
            <person name="Ohkuma M."/>
        </authorList>
    </citation>
    <scope>NUCLEOTIDE SEQUENCE [LARGE SCALE GENOMIC DNA]</scope>
    <source>
        <strain evidence="4">JCM 31932</strain>
    </source>
</reference>
<keyword evidence="3" id="KW-0132">Cell division</keyword>
<keyword evidence="2" id="KW-0812">Transmembrane</keyword>
<organism evidence="3 4">
    <name type="scientific">Parolsenella catena</name>
    <dbReference type="NCBI Taxonomy" id="2003188"/>
    <lineage>
        <taxon>Bacteria</taxon>
        <taxon>Bacillati</taxon>
        <taxon>Actinomycetota</taxon>
        <taxon>Coriobacteriia</taxon>
        <taxon>Coriobacteriales</taxon>
        <taxon>Atopobiaceae</taxon>
        <taxon>Parolsenella</taxon>
    </lineage>
</organism>
<evidence type="ECO:0000313" key="3">
    <source>
        <dbReference type="EMBL" id="BBH50063.1"/>
    </source>
</evidence>
<gene>
    <name evidence="3" type="primary">ylmG</name>
    <name evidence="3" type="ORF">Pcatena_06500</name>
</gene>
<protein>
    <submittedName>
        <fullName evidence="3">Cell division membrane protein</fullName>
    </submittedName>
</protein>
<dbReference type="InterPro" id="IPR003425">
    <property type="entry name" value="CCB3/YggT"/>
</dbReference>
<dbReference type="Proteomes" id="UP000273154">
    <property type="component" value="Chromosome"/>
</dbReference>
<dbReference type="EMBL" id="AP019367">
    <property type="protein sequence ID" value="BBH50063.1"/>
    <property type="molecule type" value="Genomic_DNA"/>
</dbReference>
<dbReference type="GeneID" id="88848779"/>
<evidence type="ECO:0000313" key="4">
    <source>
        <dbReference type="Proteomes" id="UP000273154"/>
    </source>
</evidence>
<dbReference type="OrthoDB" id="9806665at2"/>
<dbReference type="GO" id="GO:0051301">
    <property type="term" value="P:cell division"/>
    <property type="evidence" value="ECO:0007669"/>
    <property type="project" value="UniProtKB-KW"/>
</dbReference>
<comment type="similarity">
    <text evidence="1">Belongs to the YggT family.</text>
</comment>
<sequence length="92" mass="10758">MDAYRLINLISALVNFYEWLVIIWCFMSWFPLREGSLMYDVAVVIDRIVSPYMNLFRRFIPPLGGMDFSPIVGLFVLSFGERLIFRLLLGMA</sequence>
<dbReference type="PANTHER" id="PTHR33219">
    <property type="entry name" value="YLMG HOMOLOG PROTEIN 2, CHLOROPLASTIC"/>
    <property type="match status" value="1"/>
</dbReference>
<evidence type="ECO:0000256" key="2">
    <source>
        <dbReference type="SAM" id="Phobius"/>
    </source>
</evidence>
<evidence type="ECO:0000256" key="1">
    <source>
        <dbReference type="ARBA" id="ARBA00010894"/>
    </source>
</evidence>
<dbReference type="Pfam" id="PF02325">
    <property type="entry name" value="CCB3_YggT"/>
    <property type="match status" value="1"/>
</dbReference>
<keyword evidence="3" id="KW-0131">Cell cycle</keyword>